<sequence>MTYLIKRLQHQELGSVNGPNDNPSRGRYLFMSKNSDFLSFLPFLSQTILNDYRILTLIPLYRERFERNYCTFVYNNDRYHEGGNGGQPRDEYRLYSNRFLEGNEWLFRRDDIIVLKPQTIQLNDNGETVDETVYFAYLENDHTSHLYNRLSNEIDYSSIRGNYAVLHEDIEIIEDRILEIMQTRPDYINGNEVNELGLIQVSNDIVTRNNISQTNIDSLFSNQVMFRDFVSVGYENLCAITRQVINCGTFNNLQAAHIYPRSHGGSFNPNNGILMNRDLHWAFDTGCFTINDNYTIRVHPNVGSEMLQDLNGQRIFVPVQEFFSPSINSLHYHQQNIFGGFLDRGRI</sequence>
<proteinExistence type="predicted"/>
<dbReference type="InterPro" id="IPR003615">
    <property type="entry name" value="HNH_nuc"/>
</dbReference>
<accession>A0A9J6Z9I8</accession>
<dbReference type="AlphaFoldDB" id="A0A9J6Z9I8"/>
<reference evidence="2" key="1">
    <citation type="submission" date="2022-05" db="EMBL/GenBank/DDBJ databases">
        <title>Novel bacterial taxa in a minimal lignocellulolytic consortium and its capacity to transform plastics disclosed by genome-resolved metagenomics.</title>
        <authorList>
            <person name="Rodriguez C.A.D."/>
            <person name="Diaz-Garcia L."/>
            <person name="Herrera K."/>
            <person name="Tarazona N.A."/>
            <person name="Sproer C."/>
            <person name="Overmann J."/>
            <person name="Jimenez D.J."/>
        </authorList>
    </citation>
    <scope>NUCLEOTIDE SEQUENCE</scope>
    <source>
        <strain evidence="2">MAG5</strain>
    </source>
</reference>
<dbReference type="GO" id="GO:0004519">
    <property type="term" value="F:endonuclease activity"/>
    <property type="evidence" value="ECO:0007669"/>
    <property type="project" value="UniProtKB-KW"/>
</dbReference>
<evidence type="ECO:0000313" key="2">
    <source>
        <dbReference type="EMBL" id="URN92699.1"/>
    </source>
</evidence>
<keyword evidence="2" id="KW-0255">Endonuclease</keyword>
<gene>
    <name evidence="2" type="ORF">NAG76_12630</name>
</gene>
<name>A0A9J6Z9I8_9BACL</name>
<organism evidence="2 3">
    <name type="scientific">Candidatus Pristimantibacillus lignocellulolyticus</name>
    <dbReference type="NCBI Taxonomy" id="2994561"/>
    <lineage>
        <taxon>Bacteria</taxon>
        <taxon>Bacillati</taxon>
        <taxon>Bacillota</taxon>
        <taxon>Bacilli</taxon>
        <taxon>Bacillales</taxon>
        <taxon>Paenibacillaceae</taxon>
        <taxon>Candidatus Pristimantibacillus</taxon>
    </lineage>
</organism>
<keyword evidence="2" id="KW-0378">Hydrolase</keyword>
<evidence type="ECO:0000313" key="3">
    <source>
        <dbReference type="Proteomes" id="UP001056756"/>
    </source>
</evidence>
<protein>
    <submittedName>
        <fullName evidence="2">HNH endonuclease</fullName>
    </submittedName>
</protein>
<feature type="domain" description="HNH nuclease" evidence="1">
    <location>
        <begin position="238"/>
        <end position="291"/>
    </location>
</feature>
<keyword evidence="2" id="KW-0540">Nuclease</keyword>
<dbReference type="Proteomes" id="UP001056756">
    <property type="component" value="Chromosome"/>
</dbReference>
<evidence type="ECO:0000259" key="1">
    <source>
        <dbReference type="Pfam" id="PF13391"/>
    </source>
</evidence>
<dbReference type="Pfam" id="PF13391">
    <property type="entry name" value="HNH_2"/>
    <property type="match status" value="1"/>
</dbReference>
<dbReference type="KEGG" id="plig:NAG76_12630"/>
<dbReference type="EMBL" id="CP097899">
    <property type="protein sequence ID" value="URN92699.1"/>
    <property type="molecule type" value="Genomic_DNA"/>
</dbReference>